<gene>
    <name evidence="3" type="ordered locus">Fisuc_1846</name>
    <name evidence="4" type="ordered locus">FSU_2349</name>
</gene>
<evidence type="ECO:0000256" key="1">
    <source>
        <dbReference type="SAM" id="MobiDB-lite"/>
    </source>
</evidence>
<feature type="domain" description="DUF4859" evidence="2">
    <location>
        <begin position="471"/>
        <end position="577"/>
    </location>
</feature>
<reference evidence="3 6" key="1">
    <citation type="submission" date="2009-10" db="EMBL/GenBank/DDBJ databases">
        <title>Complete sequence of Fibrobacter succinogenes subsp. succinogenes S85.</title>
        <authorList>
            <consortium name="US DOE Joint Genome Institute"/>
            <person name="Lucas S."/>
            <person name="Copeland A."/>
            <person name="Lapidus A."/>
            <person name="Glavina del Rio T."/>
            <person name="Tice H."/>
            <person name="Bruce D."/>
            <person name="Goodwin L."/>
            <person name="Pitluck S."/>
            <person name="Chertkov O."/>
            <person name="Detter J.C."/>
            <person name="Han C."/>
            <person name="Tapia R."/>
            <person name="Larimer F."/>
            <person name="Land M."/>
            <person name="Hauser L."/>
            <person name="Kyrpides N."/>
            <person name="Mikhailova N."/>
            <person name="Weimer P.J."/>
            <person name="Stevenson D.M."/>
            <person name="Boyum J."/>
            <person name="Brumm P.I."/>
            <person name="Mead D."/>
        </authorList>
    </citation>
    <scope>NUCLEOTIDE SEQUENCE [LARGE SCALE GENOMIC DNA]</scope>
    <source>
        <strain evidence="6">ATCC 19169 / S85</strain>
        <strain evidence="3">S85</strain>
    </source>
</reference>
<dbReference type="Pfam" id="PF16151">
    <property type="entry name" value="DUF4859"/>
    <property type="match status" value="1"/>
</dbReference>
<dbReference type="STRING" id="59374.FSU_2349"/>
<organism evidence="4 5">
    <name type="scientific">Fibrobacter succinogenes (strain ATCC 19169 / S85)</name>
    <dbReference type="NCBI Taxonomy" id="59374"/>
    <lineage>
        <taxon>Bacteria</taxon>
        <taxon>Pseudomonadati</taxon>
        <taxon>Fibrobacterota</taxon>
        <taxon>Fibrobacteria</taxon>
        <taxon>Fibrobacterales</taxon>
        <taxon>Fibrobacteraceae</taxon>
        <taxon>Fibrobacter</taxon>
    </lineage>
</organism>
<dbReference type="PANTHER" id="PTHR41775">
    <property type="entry name" value="SECRETED PROTEIN-RELATED"/>
    <property type="match status" value="1"/>
</dbReference>
<dbReference type="EMBL" id="CP001792">
    <property type="protein sequence ID" value="ACX75438.1"/>
    <property type="molecule type" value="Genomic_DNA"/>
</dbReference>
<accession>C9RSA2</accession>
<dbReference type="OrthoDB" id="9813478at2"/>
<dbReference type="InterPro" id="IPR008757">
    <property type="entry name" value="Peptidase_M6-like_domain"/>
</dbReference>
<keyword evidence="3" id="KW-0645">Protease</keyword>
<evidence type="ECO:0000313" key="6">
    <source>
        <dbReference type="Proteomes" id="UP000001497"/>
    </source>
</evidence>
<keyword evidence="3" id="KW-0378">Hydrolase</keyword>
<protein>
    <submittedName>
        <fullName evidence="4">Conserved domain protein</fullName>
    </submittedName>
    <submittedName>
        <fullName evidence="3">M6 family metalloprotease domain protein</fullName>
    </submittedName>
</protein>
<evidence type="ECO:0000259" key="2">
    <source>
        <dbReference type="Pfam" id="PF16151"/>
    </source>
</evidence>
<dbReference type="AlphaFoldDB" id="C9RSA2"/>
<dbReference type="Proteomes" id="UP000001497">
    <property type="component" value="Chromosome"/>
</dbReference>
<name>C9RSA2_FIBSS</name>
<dbReference type="KEGG" id="fsu:Fisuc_1846"/>
<dbReference type="EMBL" id="CP002158">
    <property type="protein sequence ID" value="ADL25237.1"/>
    <property type="molecule type" value="Genomic_DNA"/>
</dbReference>
<dbReference type="PANTHER" id="PTHR41775:SF1">
    <property type="entry name" value="PEPTIDASE M6-LIKE DOMAIN-CONTAINING PROTEIN"/>
    <property type="match status" value="1"/>
</dbReference>
<keyword evidence="6" id="KW-1185">Reference proteome</keyword>
<proteinExistence type="predicted"/>
<keyword evidence="3" id="KW-0482">Metalloprotease</keyword>
<dbReference type="NCBIfam" id="TIGR03296">
    <property type="entry name" value="M6dom_TIGR03296"/>
    <property type="match status" value="1"/>
</dbReference>
<dbReference type="GO" id="GO:0006508">
    <property type="term" value="P:proteolysis"/>
    <property type="evidence" value="ECO:0007669"/>
    <property type="project" value="InterPro"/>
</dbReference>
<dbReference type="eggNOG" id="COG4412">
    <property type="taxonomic scope" value="Bacteria"/>
</dbReference>
<dbReference type="HOGENOM" id="CLU_428808_0_0_0"/>
<dbReference type="Proteomes" id="UP000000517">
    <property type="component" value="Chromosome"/>
</dbReference>
<evidence type="ECO:0000313" key="5">
    <source>
        <dbReference type="Proteomes" id="UP000000517"/>
    </source>
</evidence>
<reference evidence="4" key="3">
    <citation type="submission" date="2010-08" db="EMBL/GenBank/DDBJ databases">
        <authorList>
            <person name="Durkin A.S."/>
            <person name="Nelson K.E."/>
            <person name="Morrison M."/>
            <person name="Forsberg C.W."/>
            <person name="Wilson D.B."/>
            <person name="Russell J.B."/>
            <person name="Cann I.K.O."/>
            <person name="Mackie R.I."/>
            <person name="White B.A."/>
        </authorList>
    </citation>
    <scope>NUCLEOTIDE SEQUENCE</scope>
    <source>
        <strain evidence="4">S85</strain>
    </source>
</reference>
<dbReference type="GO" id="GO:0008237">
    <property type="term" value="F:metallopeptidase activity"/>
    <property type="evidence" value="ECO:0007669"/>
    <property type="project" value="UniProtKB-KW"/>
</dbReference>
<dbReference type="RefSeq" id="WP_014546508.1">
    <property type="nucleotide sequence ID" value="NC_013410.1"/>
</dbReference>
<dbReference type="InterPro" id="IPR032339">
    <property type="entry name" value="DUF4859"/>
</dbReference>
<evidence type="ECO:0000313" key="4">
    <source>
        <dbReference type="EMBL" id="ADL25237.1"/>
    </source>
</evidence>
<reference evidence="5" key="2">
    <citation type="submission" date="2010-08" db="EMBL/GenBank/DDBJ databases">
        <title>Complete sequence of Fibrobacter succinogenes subsp. succinogenes S85.</title>
        <authorList>
            <person name="Durkin A.S."/>
            <person name="Nelson K.E."/>
            <person name="Morrison M."/>
            <person name="Forsberg C.W."/>
            <person name="Wilson D.B."/>
            <person name="Russell J.B."/>
            <person name="Cann I.K.O."/>
            <person name="Mackie R.I."/>
            <person name="White B.A."/>
        </authorList>
    </citation>
    <scope>NUCLEOTIDE SEQUENCE [LARGE SCALE GENOMIC DNA]</scope>
    <source>
        <strain evidence="5">ATCC 19169 / S85</strain>
    </source>
</reference>
<feature type="region of interest" description="Disordered" evidence="1">
    <location>
        <begin position="433"/>
        <end position="452"/>
    </location>
</feature>
<sequence length="638" mass="70896">MKTKIAFGLLMGLLLLPTMLFADIVYKGKRVQEWPEEARPTFNGSGARPSFVLARTAATQTQSHYAAPKGKIYSLTLLVDFSDKAAPVTKSEIEDWLNKEGFNRNGCNGSVRDYYLDVSNGQLDLTNEVFGWYRAKHPKSWYESLPGYTGSDSLMKEVFAYFDAMVDYSRYDNDKDGTTEAINIVYAGAGEVRERGLWPHAGWSNEKRDGVRLTHHQMTDMPGTFGLYVFVHESGHMIFGWPDLYWYGDYCTMGNRPNDINPVAINDFYRADQGWIPFVDVTSEDVSLETTKPGEVCYRYKNPARPNQEGLVWSYVRNTGRNKVLRGSGLLMQHYDFSIEGNTASNKLGLRIVRANHTEPSLSGDKDQWPNPGSTADAFFKSGTYPEFSDETYPAITWYSGTKTGLKITDIGTPGETLTFCIGGECSLSSSSAPVVSSSSSAPKPESSSSAVEMKREKIAFEVTLPIDDNYAYVTLDLKGDDVAKILGIKKSEIADKVKFYGVEPDGTLNSRTTGEGTGHWFDKDGKIVAWDPNGTSIVYSNADLTTMTTRIGHMPNKVKAGDSFTVRQAVVYENKQVTFEITVTIQQKTTRISNIRSSKRGKPGNMIFNALGKPVGKRTESGEMPDLPKGIYVEMVK</sequence>
<evidence type="ECO:0000313" key="3">
    <source>
        <dbReference type="EMBL" id="ACX75438.1"/>
    </source>
</evidence>
<dbReference type="KEGG" id="fsc:FSU_2349"/>